<feature type="region of interest" description="Disordered" evidence="1">
    <location>
        <begin position="1"/>
        <end position="60"/>
    </location>
</feature>
<name>A0AAD5M4A2_PARTN</name>
<protein>
    <submittedName>
        <fullName evidence="2">Uncharacterized protein</fullName>
    </submittedName>
</protein>
<gene>
    <name evidence="2" type="ORF">KIN20_006796</name>
</gene>
<evidence type="ECO:0000313" key="2">
    <source>
        <dbReference type="EMBL" id="KAJ1350885.1"/>
    </source>
</evidence>
<sequence length="120" mass="13614">MAKCGANVKKNEKGKKERKERKIKGKGGNSKYKRNGKENKKEEEKKEVEQAQHNCERNIARPWRSDLTQVMLDSPPRLRDSAPYIISSNPTAITYIFTYWISPFASYFGASITTQTGSAA</sequence>
<organism evidence="2 3">
    <name type="scientific">Parelaphostrongylus tenuis</name>
    <name type="common">Meningeal worm</name>
    <dbReference type="NCBI Taxonomy" id="148309"/>
    <lineage>
        <taxon>Eukaryota</taxon>
        <taxon>Metazoa</taxon>
        <taxon>Ecdysozoa</taxon>
        <taxon>Nematoda</taxon>
        <taxon>Chromadorea</taxon>
        <taxon>Rhabditida</taxon>
        <taxon>Rhabditina</taxon>
        <taxon>Rhabditomorpha</taxon>
        <taxon>Strongyloidea</taxon>
        <taxon>Metastrongylidae</taxon>
        <taxon>Parelaphostrongylus</taxon>
    </lineage>
</organism>
<evidence type="ECO:0000256" key="1">
    <source>
        <dbReference type="SAM" id="MobiDB-lite"/>
    </source>
</evidence>
<evidence type="ECO:0000313" key="3">
    <source>
        <dbReference type="Proteomes" id="UP001196413"/>
    </source>
</evidence>
<reference evidence="2" key="1">
    <citation type="submission" date="2021-06" db="EMBL/GenBank/DDBJ databases">
        <title>Parelaphostrongylus tenuis whole genome reference sequence.</title>
        <authorList>
            <person name="Garwood T.J."/>
            <person name="Larsen P.A."/>
            <person name="Fountain-Jones N.M."/>
            <person name="Garbe J.R."/>
            <person name="Macchietto M.G."/>
            <person name="Kania S.A."/>
            <person name="Gerhold R.W."/>
            <person name="Richards J.E."/>
            <person name="Wolf T.M."/>
        </authorList>
    </citation>
    <scope>NUCLEOTIDE SEQUENCE</scope>
    <source>
        <strain evidence="2">MNPRO001-30</strain>
        <tissue evidence="2">Meninges</tissue>
    </source>
</reference>
<dbReference type="EMBL" id="JAHQIW010000958">
    <property type="protein sequence ID" value="KAJ1350885.1"/>
    <property type="molecule type" value="Genomic_DNA"/>
</dbReference>
<proteinExistence type="predicted"/>
<accession>A0AAD5M4A2</accession>
<dbReference type="Proteomes" id="UP001196413">
    <property type="component" value="Unassembled WGS sequence"/>
</dbReference>
<comment type="caution">
    <text evidence="2">The sequence shown here is derived from an EMBL/GenBank/DDBJ whole genome shotgun (WGS) entry which is preliminary data.</text>
</comment>
<feature type="compositionally biased region" description="Basic and acidic residues" evidence="1">
    <location>
        <begin position="35"/>
        <end position="59"/>
    </location>
</feature>
<keyword evidence="3" id="KW-1185">Reference proteome</keyword>
<dbReference type="AlphaFoldDB" id="A0AAD5M4A2"/>